<sequence>MARIRTIKPEFWTSEQVAECSPTTRLLFIGLWSFCDDNGIHPASFKRIKMEIFPSDAISGSELQNAVQELITSGLLYEYEVADKRYWQVTGWHNHQRIDRPTYKFPEPKIKETPERIPLLDEQSTTIQRGFVEHSSIIQQEAVEQSTTELKGKERKGS</sequence>
<accession>A0ABR6YCJ0</accession>
<comment type="caution">
    <text evidence="1">The sequence shown here is derived from an EMBL/GenBank/DDBJ whole genome shotgun (WGS) entry which is preliminary data.</text>
</comment>
<organism evidence="1 2">
    <name type="scientific">Undibacterium flavidum</name>
    <dbReference type="NCBI Taxonomy" id="2762297"/>
    <lineage>
        <taxon>Bacteria</taxon>
        <taxon>Pseudomonadati</taxon>
        <taxon>Pseudomonadota</taxon>
        <taxon>Betaproteobacteria</taxon>
        <taxon>Burkholderiales</taxon>
        <taxon>Oxalobacteraceae</taxon>
        <taxon>Undibacterium</taxon>
    </lineage>
</organism>
<reference evidence="1 2" key="1">
    <citation type="submission" date="2020-08" db="EMBL/GenBank/DDBJ databases">
        <title>Novel species isolated from subtropical streams in China.</title>
        <authorList>
            <person name="Lu H."/>
        </authorList>
    </citation>
    <scope>NUCLEOTIDE SEQUENCE [LARGE SCALE GENOMIC DNA]</scope>
    <source>
        <strain evidence="1 2">LX15W</strain>
    </source>
</reference>
<gene>
    <name evidence="1" type="ORF">H8K55_11710</name>
</gene>
<name>A0ABR6YCJ0_9BURK</name>
<keyword evidence="2" id="KW-1185">Reference proteome</keyword>
<dbReference type="Proteomes" id="UP000624279">
    <property type="component" value="Unassembled WGS sequence"/>
</dbReference>
<protein>
    <recommendedName>
        <fullName evidence="3">Helix-turn-helix protein</fullName>
    </recommendedName>
</protein>
<dbReference type="RefSeq" id="WP_186942259.1">
    <property type="nucleotide sequence ID" value="NZ_JACOGA010000010.1"/>
</dbReference>
<dbReference type="EMBL" id="JACOGA010000010">
    <property type="protein sequence ID" value="MBC3874258.1"/>
    <property type="molecule type" value="Genomic_DNA"/>
</dbReference>
<evidence type="ECO:0000313" key="1">
    <source>
        <dbReference type="EMBL" id="MBC3874258.1"/>
    </source>
</evidence>
<evidence type="ECO:0000313" key="2">
    <source>
        <dbReference type="Proteomes" id="UP000624279"/>
    </source>
</evidence>
<evidence type="ECO:0008006" key="3">
    <source>
        <dbReference type="Google" id="ProtNLM"/>
    </source>
</evidence>
<proteinExistence type="predicted"/>